<dbReference type="Gene3D" id="3.30.460.10">
    <property type="entry name" value="Beta Polymerase, domain 2"/>
    <property type="match status" value="1"/>
</dbReference>
<keyword evidence="2" id="KW-1185">Reference proteome</keyword>
<sequence length="181" mass="20204">MSEIPAWATERAVVLPYDPRWPERASGERTRLVELLGPWLADGVEHIGSTSVPGLAAKPIVDLMASVRDHTDGAVHGALTGDGWHLVPPELDERPWRRFFVRASGQRRVAHLHVVSAGHRRWRDQIAFRDALRADAGLAREYTELKRGLSDRHGGDREAYTAGKSEFVARVLRTYPGGYIP</sequence>
<dbReference type="PANTHER" id="PTHR34822:SF1">
    <property type="entry name" value="GRPB FAMILY PROTEIN"/>
    <property type="match status" value="1"/>
</dbReference>
<evidence type="ECO:0000313" key="1">
    <source>
        <dbReference type="EMBL" id="MFB9905814.1"/>
    </source>
</evidence>
<dbReference type="InterPro" id="IPR007344">
    <property type="entry name" value="GrpB/CoaE"/>
</dbReference>
<comment type="caution">
    <text evidence="1">The sequence shown here is derived from an EMBL/GenBank/DDBJ whole genome shotgun (WGS) entry which is preliminary data.</text>
</comment>
<dbReference type="InterPro" id="IPR043519">
    <property type="entry name" value="NT_sf"/>
</dbReference>
<accession>A0ABV5ZY33</accession>
<protein>
    <submittedName>
        <fullName evidence="1">GrpB family protein</fullName>
    </submittedName>
</protein>
<dbReference type="Pfam" id="PF04229">
    <property type="entry name" value="GrpB"/>
    <property type="match status" value="1"/>
</dbReference>
<evidence type="ECO:0000313" key="2">
    <source>
        <dbReference type="Proteomes" id="UP001589693"/>
    </source>
</evidence>
<dbReference type="RefSeq" id="WP_377853186.1">
    <property type="nucleotide sequence ID" value="NZ_JBHLZU010000015.1"/>
</dbReference>
<dbReference type="SUPFAM" id="SSF81301">
    <property type="entry name" value="Nucleotidyltransferase"/>
    <property type="match status" value="1"/>
</dbReference>
<dbReference type="Proteomes" id="UP001589693">
    <property type="component" value="Unassembled WGS sequence"/>
</dbReference>
<proteinExistence type="predicted"/>
<dbReference type="PANTHER" id="PTHR34822">
    <property type="entry name" value="GRPB DOMAIN PROTEIN (AFU_ORTHOLOGUE AFUA_1G01530)"/>
    <property type="match status" value="1"/>
</dbReference>
<reference evidence="1 2" key="1">
    <citation type="submission" date="2024-09" db="EMBL/GenBank/DDBJ databases">
        <authorList>
            <person name="Sun Q."/>
            <person name="Mori K."/>
        </authorList>
    </citation>
    <scope>NUCLEOTIDE SEQUENCE [LARGE SCALE GENOMIC DNA]</scope>
    <source>
        <strain evidence="1 2">TBRC 7907</strain>
    </source>
</reference>
<gene>
    <name evidence="1" type="ORF">ACFFQA_17910</name>
</gene>
<dbReference type="EMBL" id="JBHLZU010000015">
    <property type="protein sequence ID" value="MFB9905814.1"/>
    <property type="molecule type" value="Genomic_DNA"/>
</dbReference>
<name>A0ABV5ZY33_9PSEU</name>
<organism evidence="1 2">
    <name type="scientific">Allokutzneria oryzae</name>
    <dbReference type="NCBI Taxonomy" id="1378989"/>
    <lineage>
        <taxon>Bacteria</taxon>
        <taxon>Bacillati</taxon>
        <taxon>Actinomycetota</taxon>
        <taxon>Actinomycetes</taxon>
        <taxon>Pseudonocardiales</taxon>
        <taxon>Pseudonocardiaceae</taxon>
        <taxon>Allokutzneria</taxon>
    </lineage>
</organism>